<gene>
    <name evidence="3" type="ORF">GCM10010960_15360</name>
</gene>
<dbReference type="InterPro" id="IPR011990">
    <property type="entry name" value="TPR-like_helical_dom_sf"/>
</dbReference>
<evidence type="ECO:0000256" key="2">
    <source>
        <dbReference type="SAM" id="SignalP"/>
    </source>
</evidence>
<reference evidence="3" key="1">
    <citation type="journal article" date="2014" name="Int. J. Syst. Evol. Microbiol.">
        <title>Complete genome sequence of Corynebacterium casei LMG S-19264T (=DSM 44701T), isolated from a smear-ripened cheese.</title>
        <authorList>
            <consortium name="US DOE Joint Genome Institute (JGI-PGF)"/>
            <person name="Walter F."/>
            <person name="Albersmeier A."/>
            <person name="Kalinowski J."/>
            <person name="Ruckert C."/>
        </authorList>
    </citation>
    <scope>NUCLEOTIDE SEQUENCE</scope>
    <source>
        <strain evidence="3">CGMCC 1.12726</strain>
    </source>
</reference>
<feature type="signal peptide" evidence="2">
    <location>
        <begin position="1"/>
        <end position="24"/>
    </location>
</feature>
<feature type="chain" id="PRO_5037043618" description="Tetratricopeptide repeat protein" evidence="2">
    <location>
        <begin position="25"/>
        <end position="450"/>
    </location>
</feature>
<keyword evidence="2" id="KW-0732">Signal</keyword>
<dbReference type="EMBL" id="BMFO01000003">
    <property type="protein sequence ID" value="GGF94586.1"/>
    <property type="molecule type" value="Genomic_DNA"/>
</dbReference>
<comment type="caution">
    <text evidence="3">The sequence shown here is derived from an EMBL/GenBank/DDBJ whole genome shotgun (WGS) entry which is preliminary data.</text>
</comment>
<accession>A0A917CQM9</accession>
<dbReference type="InterPro" id="IPR019734">
    <property type="entry name" value="TPR_rpt"/>
</dbReference>
<keyword evidence="4" id="KW-1185">Reference proteome</keyword>
<sequence>MKTQKILGAALFGTALLLSAQASAQSGGARDRLRAEKCYTTDGKPIDCEQQANAAAAVVEKYPNATRVTPEMPKTKIKKEWDVLVKASNGTDAAVLIAAGEAVLNHPDASVNEKSEAANQIAQAYLRQRQDNYLKPIQYAKQAVDLGGLNNNTHYALMLILGQMLVAEKRYEEAVTYLERFSTETGVADDLNLLKNKGNAYYRLAKYPEAIGQLEKAYAIDKGADANIAVMLMDAYNKSGRKADADRLADEVAKSAAASGDPGAASKQLLVYANAKQYEKAAAAFDALYAKGQISTLAEYEAGYVSYSYLEGKEAQAIKIINEGIAKGVIKPDAAVYNILGQSYYYSGDANGAIGAWGKGAALSKNGEQDLLLARVLGEESEYAKSKSAAQLALSKGVENKGDAYLIIAEAESEFGLDDRAAMISALREAAKYPESQAEAKKRLKQAGAN</sequence>
<keyword evidence="1" id="KW-0802">TPR repeat</keyword>
<evidence type="ECO:0000313" key="4">
    <source>
        <dbReference type="Proteomes" id="UP000632858"/>
    </source>
</evidence>
<dbReference type="RefSeq" id="WP_188449594.1">
    <property type="nucleotide sequence ID" value="NZ_BMFO01000003.1"/>
</dbReference>
<dbReference type="Proteomes" id="UP000632858">
    <property type="component" value="Unassembled WGS sequence"/>
</dbReference>
<dbReference type="Gene3D" id="1.25.40.10">
    <property type="entry name" value="Tetratricopeptide repeat domain"/>
    <property type="match status" value="2"/>
</dbReference>
<protein>
    <recommendedName>
        <fullName evidence="5">Tetratricopeptide repeat protein</fullName>
    </recommendedName>
</protein>
<proteinExistence type="predicted"/>
<evidence type="ECO:0000256" key="1">
    <source>
        <dbReference type="PROSITE-ProRule" id="PRU00339"/>
    </source>
</evidence>
<dbReference type="AlphaFoldDB" id="A0A917CQM9"/>
<reference evidence="3" key="2">
    <citation type="submission" date="2020-09" db="EMBL/GenBank/DDBJ databases">
        <authorList>
            <person name="Sun Q."/>
            <person name="Zhou Y."/>
        </authorList>
    </citation>
    <scope>NUCLEOTIDE SEQUENCE</scope>
    <source>
        <strain evidence="3">CGMCC 1.12726</strain>
    </source>
</reference>
<dbReference type="PROSITE" id="PS50005">
    <property type="entry name" value="TPR"/>
    <property type="match status" value="1"/>
</dbReference>
<feature type="repeat" description="TPR" evidence="1">
    <location>
        <begin position="191"/>
        <end position="224"/>
    </location>
</feature>
<evidence type="ECO:0000313" key="3">
    <source>
        <dbReference type="EMBL" id="GGF94586.1"/>
    </source>
</evidence>
<dbReference type="SUPFAM" id="SSF81901">
    <property type="entry name" value="HCP-like"/>
    <property type="match status" value="1"/>
</dbReference>
<name>A0A917CQM9_9GAMM</name>
<organism evidence="3 4">
    <name type="scientific">Arenimonas maotaiensis</name>
    <dbReference type="NCBI Taxonomy" id="1446479"/>
    <lineage>
        <taxon>Bacteria</taxon>
        <taxon>Pseudomonadati</taxon>
        <taxon>Pseudomonadota</taxon>
        <taxon>Gammaproteobacteria</taxon>
        <taxon>Lysobacterales</taxon>
        <taxon>Lysobacteraceae</taxon>
        <taxon>Arenimonas</taxon>
    </lineage>
</organism>
<evidence type="ECO:0008006" key="5">
    <source>
        <dbReference type="Google" id="ProtNLM"/>
    </source>
</evidence>